<dbReference type="AlphaFoldDB" id="W7E0R1"/>
<dbReference type="Pfam" id="PF00096">
    <property type="entry name" value="zf-C2H2"/>
    <property type="match status" value="1"/>
</dbReference>
<dbReference type="HOGENOM" id="CLU_002678_42_25_1"/>
<organism evidence="9 10">
    <name type="scientific">Bipolaris victoriae (strain FI3)</name>
    <name type="common">Victoria blight of oats agent</name>
    <name type="synonym">Cochliobolus victoriae</name>
    <dbReference type="NCBI Taxonomy" id="930091"/>
    <lineage>
        <taxon>Eukaryota</taxon>
        <taxon>Fungi</taxon>
        <taxon>Dikarya</taxon>
        <taxon>Ascomycota</taxon>
        <taxon>Pezizomycotina</taxon>
        <taxon>Dothideomycetes</taxon>
        <taxon>Pleosporomycetidae</taxon>
        <taxon>Pleosporales</taxon>
        <taxon>Pleosporineae</taxon>
        <taxon>Pleosporaceae</taxon>
        <taxon>Bipolaris</taxon>
    </lineage>
</organism>
<evidence type="ECO:0000256" key="6">
    <source>
        <dbReference type="ARBA" id="ARBA00023242"/>
    </source>
</evidence>
<dbReference type="FunFam" id="3.30.160.60:FF:002343">
    <property type="entry name" value="Zinc finger protein 33A"/>
    <property type="match status" value="1"/>
</dbReference>
<dbReference type="GeneID" id="26250843"/>
<dbReference type="Pfam" id="PF13894">
    <property type="entry name" value="zf-C2H2_4"/>
    <property type="match status" value="1"/>
</dbReference>
<gene>
    <name evidence="9" type="ORF">COCVIDRAFT_116001</name>
</gene>
<feature type="domain" description="C2H2-type" evidence="8">
    <location>
        <begin position="38"/>
        <end position="60"/>
    </location>
</feature>
<keyword evidence="2" id="KW-0479">Metal-binding</keyword>
<feature type="domain" description="C2H2-type" evidence="8">
    <location>
        <begin position="10"/>
        <end position="37"/>
    </location>
</feature>
<reference evidence="9 10" key="1">
    <citation type="journal article" date="2013" name="PLoS Genet.">
        <title>Comparative genome structure, secondary metabolite, and effector coding capacity across Cochliobolus pathogens.</title>
        <authorList>
            <person name="Condon B.J."/>
            <person name="Leng Y."/>
            <person name="Wu D."/>
            <person name="Bushley K.E."/>
            <person name="Ohm R.A."/>
            <person name="Otillar R."/>
            <person name="Martin J."/>
            <person name="Schackwitz W."/>
            <person name="Grimwood J."/>
            <person name="MohdZainudin N."/>
            <person name="Xue C."/>
            <person name="Wang R."/>
            <person name="Manning V.A."/>
            <person name="Dhillon B."/>
            <person name="Tu Z.J."/>
            <person name="Steffenson B.J."/>
            <person name="Salamov A."/>
            <person name="Sun H."/>
            <person name="Lowry S."/>
            <person name="LaButti K."/>
            <person name="Han J."/>
            <person name="Copeland A."/>
            <person name="Lindquist E."/>
            <person name="Barry K."/>
            <person name="Schmutz J."/>
            <person name="Baker S.E."/>
            <person name="Ciuffetti L.M."/>
            <person name="Grigoriev I.V."/>
            <person name="Zhong S."/>
            <person name="Turgeon B.G."/>
        </authorList>
    </citation>
    <scope>NUCLEOTIDE SEQUENCE [LARGE SCALE GENOMIC DNA]</scope>
    <source>
        <strain evidence="9 10">FI3</strain>
    </source>
</reference>
<keyword evidence="3" id="KW-0677">Repeat</keyword>
<dbReference type="PANTHER" id="PTHR16515">
    <property type="entry name" value="PR DOMAIN ZINC FINGER PROTEIN"/>
    <property type="match status" value="1"/>
</dbReference>
<evidence type="ECO:0000256" key="4">
    <source>
        <dbReference type="ARBA" id="ARBA00022771"/>
    </source>
</evidence>
<keyword evidence="4 7" id="KW-0863">Zinc-finger</keyword>
<dbReference type="GO" id="GO:0008270">
    <property type="term" value="F:zinc ion binding"/>
    <property type="evidence" value="ECO:0007669"/>
    <property type="project" value="UniProtKB-KW"/>
</dbReference>
<dbReference type="GO" id="GO:0010468">
    <property type="term" value="P:regulation of gene expression"/>
    <property type="evidence" value="ECO:0007669"/>
    <property type="project" value="TreeGrafter"/>
</dbReference>
<dbReference type="InterPro" id="IPR013087">
    <property type="entry name" value="Znf_C2H2_type"/>
</dbReference>
<comment type="subcellular location">
    <subcellularLocation>
        <location evidence="1">Nucleus</location>
    </subcellularLocation>
</comment>
<evidence type="ECO:0000313" key="10">
    <source>
        <dbReference type="Proteomes" id="UP000054337"/>
    </source>
</evidence>
<accession>W7E0R1</accession>
<dbReference type="PROSITE" id="PS50157">
    <property type="entry name" value="ZINC_FINGER_C2H2_2"/>
    <property type="match status" value="2"/>
</dbReference>
<dbReference type="Proteomes" id="UP000054337">
    <property type="component" value="Unassembled WGS sequence"/>
</dbReference>
<dbReference type="PROSITE" id="PS00028">
    <property type="entry name" value="ZINC_FINGER_C2H2_1"/>
    <property type="match status" value="2"/>
</dbReference>
<evidence type="ECO:0000313" key="9">
    <source>
        <dbReference type="EMBL" id="EUN20669.1"/>
    </source>
</evidence>
<dbReference type="SMART" id="SM00355">
    <property type="entry name" value="ZnF_C2H2"/>
    <property type="match status" value="2"/>
</dbReference>
<dbReference type="InterPro" id="IPR050331">
    <property type="entry name" value="Zinc_finger"/>
</dbReference>
<feature type="non-terminal residue" evidence="9">
    <location>
        <position position="60"/>
    </location>
</feature>
<name>W7E0R1_BIPV3</name>
<protein>
    <recommendedName>
        <fullName evidence="8">C2H2-type domain-containing protein</fullName>
    </recommendedName>
</protein>
<dbReference type="Gene3D" id="3.30.160.60">
    <property type="entry name" value="Classic Zinc Finger"/>
    <property type="match status" value="2"/>
</dbReference>
<keyword evidence="10" id="KW-1185">Reference proteome</keyword>
<evidence type="ECO:0000256" key="5">
    <source>
        <dbReference type="ARBA" id="ARBA00022833"/>
    </source>
</evidence>
<keyword evidence="6" id="KW-0539">Nucleus</keyword>
<sequence length="60" mass="7116">MLNRKRQDSFSCSQCNRKFGRKDHLNRHLHRHTGNKSLRCTICTAVFSRKDALLRHSLVH</sequence>
<keyword evidence="5" id="KW-0862">Zinc</keyword>
<dbReference type="InterPro" id="IPR036236">
    <property type="entry name" value="Znf_C2H2_sf"/>
</dbReference>
<evidence type="ECO:0000256" key="7">
    <source>
        <dbReference type="PROSITE-ProRule" id="PRU00042"/>
    </source>
</evidence>
<dbReference type="SUPFAM" id="SSF57667">
    <property type="entry name" value="beta-beta-alpha zinc fingers"/>
    <property type="match status" value="1"/>
</dbReference>
<evidence type="ECO:0000256" key="2">
    <source>
        <dbReference type="ARBA" id="ARBA00022723"/>
    </source>
</evidence>
<dbReference type="RefSeq" id="XP_014550243.1">
    <property type="nucleotide sequence ID" value="XM_014694757.1"/>
</dbReference>
<evidence type="ECO:0000259" key="8">
    <source>
        <dbReference type="PROSITE" id="PS50157"/>
    </source>
</evidence>
<proteinExistence type="predicted"/>
<dbReference type="EMBL" id="KI968913">
    <property type="protein sequence ID" value="EUN20669.1"/>
    <property type="molecule type" value="Genomic_DNA"/>
</dbReference>
<evidence type="ECO:0000256" key="1">
    <source>
        <dbReference type="ARBA" id="ARBA00004123"/>
    </source>
</evidence>
<evidence type="ECO:0000256" key="3">
    <source>
        <dbReference type="ARBA" id="ARBA00022737"/>
    </source>
</evidence>
<dbReference type="PANTHER" id="PTHR16515:SF49">
    <property type="entry name" value="GASTRULA ZINC FINGER PROTEIN XLCGF49.1-LIKE-RELATED"/>
    <property type="match status" value="1"/>
</dbReference>
<dbReference type="GO" id="GO:0005634">
    <property type="term" value="C:nucleus"/>
    <property type="evidence" value="ECO:0007669"/>
    <property type="project" value="UniProtKB-SubCell"/>
</dbReference>